<dbReference type="PROSITE" id="PS01031">
    <property type="entry name" value="SHSP"/>
    <property type="match status" value="1"/>
</dbReference>
<evidence type="ECO:0000256" key="1">
    <source>
        <dbReference type="ARBA" id="ARBA00023016"/>
    </source>
</evidence>
<feature type="domain" description="SHSP" evidence="4">
    <location>
        <begin position="40"/>
        <end position="142"/>
    </location>
</feature>
<evidence type="ECO:0000313" key="5">
    <source>
        <dbReference type="EMBL" id="AWT60824.1"/>
    </source>
</evidence>
<evidence type="ECO:0000256" key="2">
    <source>
        <dbReference type="PROSITE-ProRule" id="PRU00285"/>
    </source>
</evidence>
<keyword evidence="1 5" id="KW-0346">Stress response</keyword>
<dbReference type="Gene3D" id="2.60.40.790">
    <property type="match status" value="1"/>
</dbReference>
<dbReference type="PANTHER" id="PTHR46733:SF4">
    <property type="entry name" value="HEAT SHOCK PROTEIN 21, CHLOROPLASTIC"/>
    <property type="match status" value="1"/>
</dbReference>
<dbReference type="Proteomes" id="UP000247465">
    <property type="component" value="Chromosome"/>
</dbReference>
<dbReference type="EMBL" id="CP029803">
    <property type="protein sequence ID" value="AWT60824.1"/>
    <property type="molecule type" value="Genomic_DNA"/>
</dbReference>
<dbReference type="InterPro" id="IPR002068">
    <property type="entry name" value="A-crystallin/Hsp20_dom"/>
</dbReference>
<dbReference type="InterPro" id="IPR008978">
    <property type="entry name" value="HSP20-like_chaperone"/>
</dbReference>
<evidence type="ECO:0000256" key="3">
    <source>
        <dbReference type="RuleBase" id="RU003616"/>
    </source>
</evidence>
<accession>A0A2Z4AK39</accession>
<dbReference type="CDD" id="cd06464">
    <property type="entry name" value="ACD_sHsps-like"/>
    <property type="match status" value="1"/>
</dbReference>
<dbReference type="InterPro" id="IPR044587">
    <property type="entry name" value="HSP21-like"/>
</dbReference>
<dbReference type="GO" id="GO:0009408">
    <property type="term" value="P:response to heat"/>
    <property type="evidence" value="ECO:0007669"/>
    <property type="project" value="InterPro"/>
</dbReference>
<proteinExistence type="inferred from homology"/>
<sequence length="142" mass="16410">MNILRYRKPNIDSISMINRLFDDAFANFGLHLEPISRIDPQDRTYRASVRMDEEGDNFVVRFEVPGVKKENINLELNESVIVLKAERSENRNDEEIRISLNRSVRIPEETEVSKVKANLKDGVLTVLIPKPPKRQPKLIAIN</sequence>
<dbReference type="AlphaFoldDB" id="A0A2Z4AK39"/>
<name>A0A2Z4AK39_9BACT</name>
<comment type="similarity">
    <text evidence="2 3">Belongs to the small heat shock protein (HSP20) family.</text>
</comment>
<evidence type="ECO:0000313" key="6">
    <source>
        <dbReference type="Proteomes" id="UP000247465"/>
    </source>
</evidence>
<gene>
    <name evidence="5" type="ORF">DF168_02046</name>
</gene>
<protein>
    <submittedName>
        <fullName evidence="5">18 kDa heat shock protein</fullName>
    </submittedName>
</protein>
<reference evidence="5 6" key="1">
    <citation type="submission" date="2018-06" db="EMBL/GenBank/DDBJ databases">
        <title>Draft Genome Sequence of a Novel Marine Bacterium Related to the Verrucomicrobia.</title>
        <authorList>
            <person name="Vosseberg J."/>
            <person name="Martijn J."/>
            <person name="Ettema T.J.G."/>
        </authorList>
    </citation>
    <scope>NUCLEOTIDE SEQUENCE [LARGE SCALE GENOMIC DNA]</scope>
    <source>
        <strain evidence="5">TARA_B100001123</strain>
    </source>
</reference>
<dbReference type="PANTHER" id="PTHR46733">
    <property type="entry name" value="26.5 KDA HEAT SHOCK PROTEIN, MITOCHONDRIAL"/>
    <property type="match status" value="1"/>
</dbReference>
<evidence type="ECO:0000259" key="4">
    <source>
        <dbReference type="PROSITE" id="PS01031"/>
    </source>
</evidence>
<dbReference type="Pfam" id="PF00011">
    <property type="entry name" value="HSP20"/>
    <property type="match status" value="1"/>
</dbReference>
<dbReference type="SUPFAM" id="SSF49764">
    <property type="entry name" value="HSP20-like chaperones"/>
    <property type="match status" value="1"/>
</dbReference>
<organism evidence="5 6">
    <name type="scientific">Candidatus Moanibacter tarae</name>
    <dbReference type="NCBI Taxonomy" id="2200854"/>
    <lineage>
        <taxon>Bacteria</taxon>
        <taxon>Pseudomonadati</taxon>
        <taxon>Verrucomicrobiota</taxon>
        <taxon>Opitutia</taxon>
        <taxon>Puniceicoccales</taxon>
        <taxon>Puniceicoccales incertae sedis</taxon>
        <taxon>Candidatus Moanibacter</taxon>
    </lineage>
</organism>
<dbReference type="KEGG" id="mtar:DF168_02046"/>